<protein>
    <recommendedName>
        <fullName evidence="4">Lipoprotein</fullName>
    </recommendedName>
</protein>
<dbReference type="RefSeq" id="WP_014133145.1">
    <property type="nucleotide sequence ID" value="NC_016108.1"/>
</dbReference>
<evidence type="ECO:0000313" key="3">
    <source>
        <dbReference type="Proteomes" id="UP000008315"/>
    </source>
</evidence>
<keyword evidence="3" id="KW-1185">Reference proteome</keyword>
<keyword evidence="1" id="KW-0732">Signal</keyword>
<gene>
    <name evidence="2" type="ordered locus">MEALZ_p0084</name>
</gene>
<keyword evidence="2" id="KW-0614">Plasmid</keyword>
<name>G4T4N3_META2</name>
<dbReference type="PROSITE" id="PS51257">
    <property type="entry name" value="PROKAR_LIPOPROTEIN"/>
    <property type="match status" value="1"/>
</dbReference>
<feature type="chain" id="PRO_5003468345" description="Lipoprotein" evidence="1">
    <location>
        <begin position="19"/>
        <end position="211"/>
    </location>
</feature>
<evidence type="ECO:0008006" key="4">
    <source>
        <dbReference type="Google" id="ProtNLM"/>
    </source>
</evidence>
<geneLocation type="plasmid" evidence="2 3">
    <name>MEALZ_p</name>
</geneLocation>
<dbReference type="Proteomes" id="UP000008315">
    <property type="component" value="Plasmid MEALZ_p"/>
</dbReference>
<proteinExistence type="predicted"/>
<sequence>MRYFLIFPFLLLTACAFTDITVDTKGNRENLNLSGGDNREIILLVPYADERDNQNRCGMKKNGYNMDTADVFCSPSPAQQLAESVAEELRKAGFSVKTQGETSKATGVKIQGTLRKFFVEPVIGFTTVSMETDISVHLIATSNNGLNAERTFFVKGMQSAMAATESNFQGSVNNATSQIVKQIVTAIITLMNRYPELGQMSPVNFKYYAYN</sequence>
<dbReference type="AlphaFoldDB" id="G4T4N3"/>
<reference evidence="2 3" key="1">
    <citation type="journal article" date="2012" name="J. Bacteriol.">
        <title>Genome sequence of the haloalkaliphilic methanotrophic bacterium Methylomicrobium alcaliphilum 20Z.</title>
        <authorList>
            <person name="Vuilleumier S."/>
            <person name="Khmelenina V.N."/>
            <person name="Bringel F."/>
            <person name="Reshetnikov A.S."/>
            <person name="Lajus A."/>
            <person name="Mangenot S."/>
            <person name="Rouy Z."/>
            <person name="Op den Camp H.J."/>
            <person name="Jetten M.S."/>
            <person name="Dispirito A.A."/>
            <person name="Dunfield P."/>
            <person name="Klotz M.G."/>
            <person name="Semrau J.D."/>
            <person name="Stein L.Y."/>
            <person name="Barbe V."/>
            <person name="Medigue C."/>
            <person name="Trotsenko Y.A."/>
            <person name="Kalyuzhnaya M.G."/>
        </authorList>
    </citation>
    <scope>NUCLEOTIDE SEQUENCE [LARGE SCALE GENOMIC DNA]</scope>
    <source>
        <strain evidence="3">DSM 19304 / NCIMB 14124 / VKM B-2133 / 20Z</strain>
    </source>
</reference>
<evidence type="ECO:0000256" key="1">
    <source>
        <dbReference type="SAM" id="SignalP"/>
    </source>
</evidence>
<feature type="signal peptide" evidence="1">
    <location>
        <begin position="1"/>
        <end position="18"/>
    </location>
</feature>
<organism evidence="2 3">
    <name type="scientific">Methylotuvimicrobium alcaliphilum (strain DSM 19304 / NCIMB 14124 / VKM B-2133 / 20Z)</name>
    <name type="common">Methylomicrobium alcaliphilum</name>
    <dbReference type="NCBI Taxonomy" id="1091494"/>
    <lineage>
        <taxon>Bacteria</taxon>
        <taxon>Pseudomonadati</taxon>
        <taxon>Pseudomonadota</taxon>
        <taxon>Gammaproteobacteria</taxon>
        <taxon>Methylococcales</taxon>
        <taxon>Methylococcaceae</taxon>
        <taxon>Methylotuvimicrobium</taxon>
    </lineage>
</organism>
<accession>G4T4N3</accession>
<dbReference type="KEGG" id="mah:MEALZ_p0084"/>
<evidence type="ECO:0000313" key="2">
    <source>
        <dbReference type="EMBL" id="CCE25789.1"/>
    </source>
</evidence>
<dbReference type="HOGENOM" id="CLU_1303686_0_0_6"/>
<dbReference type="InterPro" id="IPR005619">
    <property type="entry name" value="Uncharacterised_YajG"/>
</dbReference>
<dbReference type="EMBL" id="FO082061">
    <property type="protein sequence ID" value="CCE25789.1"/>
    <property type="molecule type" value="Genomic_DNA"/>
</dbReference>
<dbReference type="Pfam" id="PF03923">
    <property type="entry name" value="Lipoprotein_16"/>
    <property type="match status" value="1"/>
</dbReference>